<dbReference type="GO" id="GO:0016757">
    <property type="term" value="F:glycosyltransferase activity"/>
    <property type="evidence" value="ECO:0007669"/>
    <property type="project" value="UniProtKB-KW"/>
</dbReference>
<gene>
    <name evidence="4" type="ORF">CEE37_06700</name>
</gene>
<dbReference type="Pfam" id="PF13692">
    <property type="entry name" value="Glyco_trans_1_4"/>
    <property type="match status" value="1"/>
</dbReference>
<dbReference type="PANTHER" id="PTHR12526:SF629">
    <property type="entry name" value="TEICHURONIC ACID BIOSYNTHESIS GLYCOSYLTRANSFERASE TUAH-RELATED"/>
    <property type="match status" value="1"/>
</dbReference>
<dbReference type="EMBL" id="NJBN01000004">
    <property type="protein sequence ID" value="TKJ40647.1"/>
    <property type="molecule type" value="Genomic_DNA"/>
</dbReference>
<keyword evidence="2" id="KW-0808">Transferase</keyword>
<proteinExistence type="predicted"/>
<evidence type="ECO:0000313" key="4">
    <source>
        <dbReference type="EMBL" id="TKJ40647.1"/>
    </source>
</evidence>
<comment type="caution">
    <text evidence="4">The sequence shown here is derived from an EMBL/GenBank/DDBJ whole genome shotgun (WGS) entry which is preliminary data.</text>
</comment>
<evidence type="ECO:0000259" key="3">
    <source>
        <dbReference type="Pfam" id="PF13439"/>
    </source>
</evidence>
<keyword evidence="1" id="KW-0328">Glycosyltransferase</keyword>
<evidence type="ECO:0000313" key="5">
    <source>
        <dbReference type="Proteomes" id="UP000319619"/>
    </source>
</evidence>
<dbReference type="AlphaFoldDB" id="A0A532V110"/>
<dbReference type="InterPro" id="IPR028098">
    <property type="entry name" value="Glyco_trans_4-like_N"/>
</dbReference>
<dbReference type="Pfam" id="PF13439">
    <property type="entry name" value="Glyco_transf_4"/>
    <property type="match status" value="1"/>
</dbReference>
<dbReference type="Proteomes" id="UP000319619">
    <property type="component" value="Unassembled WGS sequence"/>
</dbReference>
<organism evidence="4 5">
    <name type="scientific">candidate division LCP-89 bacterium B3_LCP</name>
    <dbReference type="NCBI Taxonomy" id="2012998"/>
    <lineage>
        <taxon>Bacteria</taxon>
        <taxon>Pseudomonadati</taxon>
        <taxon>Bacteria division LCP-89</taxon>
    </lineage>
</organism>
<evidence type="ECO:0000256" key="2">
    <source>
        <dbReference type="ARBA" id="ARBA00022679"/>
    </source>
</evidence>
<dbReference type="SUPFAM" id="SSF53756">
    <property type="entry name" value="UDP-Glycosyltransferase/glycogen phosphorylase"/>
    <property type="match status" value="1"/>
</dbReference>
<feature type="domain" description="Glycosyltransferase subfamily 4-like N-terminal" evidence="3">
    <location>
        <begin position="19"/>
        <end position="128"/>
    </location>
</feature>
<reference evidence="4 5" key="1">
    <citation type="submission" date="2017-06" db="EMBL/GenBank/DDBJ databases">
        <title>Novel microbial phyla capable of carbon fixation and sulfur reduction in deep-sea sediments.</title>
        <authorList>
            <person name="Huang J."/>
            <person name="Baker B."/>
            <person name="Wang Y."/>
        </authorList>
    </citation>
    <scope>NUCLEOTIDE SEQUENCE [LARGE SCALE GENOMIC DNA]</scope>
    <source>
        <strain evidence="4">B3_LCP</strain>
    </source>
</reference>
<dbReference type="Gene3D" id="3.40.50.2000">
    <property type="entry name" value="Glycogen Phosphorylase B"/>
    <property type="match status" value="2"/>
</dbReference>
<sequence length="374" mass="42556">MKVLILTTVHRWNDPRVFHKQACTLARQHEVTLAAVDSGPERDVDGVHLKPLGIWKTRFDRPKLWWKAYITILKSKADIVHFHDPELALILLPYALVGNKKLVCDIHEHPTAAIGGRQWIPKIIRKATAFLFGKIITLAPNFFDEVILAEDSYIEHFSQRSNIHVIKNFAILPSPDLPYTERYDQFDPAESLRLIYIGSVVEERGALIMAEALLKLLQRFPGTSLDLIGKVRPPELEIKLKEIANRTGNKLRLHGYLDLIEAGEILQKAHIGLIPLQPHPNFEGSFATKFYDYMTYGLPIIATDFPIWKRFLAENSCGIAIDATEPDQLVSAITELAEQPDQLEAFSKSGYAAVREKYSWEDEGEKLLDLYSRL</sequence>
<accession>A0A532V110</accession>
<evidence type="ECO:0000256" key="1">
    <source>
        <dbReference type="ARBA" id="ARBA00022676"/>
    </source>
</evidence>
<name>A0A532V110_UNCL8</name>
<protein>
    <recommendedName>
        <fullName evidence="3">Glycosyltransferase subfamily 4-like N-terminal domain-containing protein</fullName>
    </recommendedName>
</protein>
<dbReference type="PANTHER" id="PTHR12526">
    <property type="entry name" value="GLYCOSYLTRANSFERASE"/>
    <property type="match status" value="1"/>
</dbReference>